<organism evidence="1 2">
    <name type="scientific">Cichorium intybus</name>
    <name type="common">Chicory</name>
    <dbReference type="NCBI Taxonomy" id="13427"/>
    <lineage>
        <taxon>Eukaryota</taxon>
        <taxon>Viridiplantae</taxon>
        <taxon>Streptophyta</taxon>
        <taxon>Embryophyta</taxon>
        <taxon>Tracheophyta</taxon>
        <taxon>Spermatophyta</taxon>
        <taxon>Magnoliopsida</taxon>
        <taxon>eudicotyledons</taxon>
        <taxon>Gunneridae</taxon>
        <taxon>Pentapetalae</taxon>
        <taxon>asterids</taxon>
        <taxon>campanulids</taxon>
        <taxon>Asterales</taxon>
        <taxon>Asteraceae</taxon>
        <taxon>Cichorioideae</taxon>
        <taxon>Cichorieae</taxon>
        <taxon>Cichoriinae</taxon>
        <taxon>Cichorium</taxon>
    </lineage>
</organism>
<name>A0ACB9CYH8_CICIN</name>
<proteinExistence type="predicted"/>
<accession>A0ACB9CYH8</accession>
<keyword evidence="2" id="KW-1185">Reference proteome</keyword>
<comment type="caution">
    <text evidence="1">The sequence shown here is derived from an EMBL/GenBank/DDBJ whole genome shotgun (WGS) entry which is preliminary data.</text>
</comment>
<dbReference type="EMBL" id="CM042013">
    <property type="protein sequence ID" value="KAI3739241.1"/>
    <property type="molecule type" value="Genomic_DNA"/>
</dbReference>
<dbReference type="Proteomes" id="UP001055811">
    <property type="component" value="Linkage Group LG05"/>
</dbReference>
<reference evidence="2" key="1">
    <citation type="journal article" date="2022" name="Mol. Ecol. Resour.">
        <title>The genomes of chicory, endive, great burdock and yacon provide insights into Asteraceae palaeo-polyploidization history and plant inulin production.</title>
        <authorList>
            <person name="Fan W."/>
            <person name="Wang S."/>
            <person name="Wang H."/>
            <person name="Wang A."/>
            <person name="Jiang F."/>
            <person name="Liu H."/>
            <person name="Zhao H."/>
            <person name="Xu D."/>
            <person name="Zhang Y."/>
        </authorList>
    </citation>
    <scope>NUCLEOTIDE SEQUENCE [LARGE SCALE GENOMIC DNA]</scope>
    <source>
        <strain evidence="2">cv. Punajuju</strain>
    </source>
</reference>
<gene>
    <name evidence="1" type="ORF">L2E82_29640</name>
</gene>
<protein>
    <submittedName>
        <fullName evidence="1">Uncharacterized protein</fullName>
    </submittedName>
</protein>
<reference evidence="1 2" key="2">
    <citation type="journal article" date="2022" name="Mol. Ecol. Resour.">
        <title>The genomes of chicory, endive, great burdock and yacon provide insights into Asteraceae paleo-polyploidization history and plant inulin production.</title>
        <authorList>
            <person name="Fan W."/>
            <person name="Wang S."/>
            <person name="Wang H."/>
            <person name="Wang A."/>
            <person name="Jiang F."/>
            <person name="Liu H."/>
            <person name="Zhao H."/>
            <person name="Xu D."/>
            <person name="Zhang Y."/>
        </authorList>
    </citation>
    <scope>NUCLEOTIDE SEQUENCE [LARGE SCALE GENOMIC DNA]</scope>
    <source>
        <strain evidence="2">cv. Punajuju</strain>
        <tissue evidence="1">Leaves</tissue>
    </source>
</reference>
<evidence type="ECO:0000313" key="1">
    <source>
        <dbReference type="EMBL" id="KAI3739241.1"/>
    </source>
</evidence>
<sequence length="225" mass="24815">MQDILSATERCKNKLIGEAKCLSNLEFINNLCAAEGLELNIPPRSKLGVDIIPSINRSPVGGLAQLNIKSKCNSSPVKENEPNTPNSAQDQPNVNRGFLDECSDTLKTLLSTKTPMKTKLELLDVENRIEKREMKMAADQGSKKEKFQLSPRITRSQSRRWPSTNKPTNFDMIEDSQSDAISAQSAVSSRVAKIGDMCGFKRNTTQGFARNRATIVKKGGANMTQ</sequence>
<evidence type="ECO:0000313" key="2">
    <source>
        <dbReference type="Proteomes" id="UP001055811"/>
    </source>
</evidence>